<dbReference type="RefSeq" id="XP_026120779.1">
    <property type="nucleotide sequence ID" value="XM_026264994.1"/>
</dbReference>
<dbReference type="GeneID" id="113100124"/>
<accession>A0A6P6PJB4</accession>
<evidence type="ECO:0000256" key="1">
    <source>
        <dbReference type="ARBA" id="ARBA00004370"/>
    </source>
</evidence>
<sequence length="221" mass="25310">MLDVGRNLRCVPLHRNCFRRRCEESSGDEVYFHPDKQQEQRLNSTVKGQEEKVYAEVGGKVSFGATSLNQQQLNVSSIIWKQRNEPVIKAIEWDTEDGVNVPNPRFKDITTLDKETGQITITNLKFEHSGLYTIDINGKEQEKIFKLEVLPPVPKPVIKIEKIEVNPDAVYLICEYSETIIWNNSTGETLQGSPTIRMENLSQLKNKEIQISSTHAHSRMQ</sequence>
<dbReference type="GO" id="GO:0016020">
    <property type="term" value="C:membrane"/>
    <property type="evidence" value="ECO:0007669"/>
    <property type="project" value="UniProtKB-SubCell"/>
</dbReference>
<organism evidence="6 7">
    <name type="scientific">Carassius auratus</name>
    <name type="common">Goldfish</name>
    <dbReference type="NCBI Taxonomy" id="7957"/>
    <lineage>
        <taxon>Eukaryota</taxon>
        <taxon>Metazoa</taxon>
        <taxon>Chordata</taxon>
        <taxon>Craniata</taxon>
        <taxon>Vertebrata</taxon>
        <taxon>Euteleostomi</taxon>
        <taxon>Actinopterygii</taxon>
        <taxon>Neopterygii</taxon>
        <taxon>Teleostei</taxon>
        <taxon>Ostariophysi</taxon>
        <taxon>Cypriniformes</taxon>
        <taxon>Cyprinidae</taxon>
        <taxon>Cyprininae</taxon>
        <taxon>Carassius</taxon>
    </lineage>
</organism>
<dbReference type="PANTHER" id="PTHR12080">
    <property type="entry name" value="SIGNALING LYMPHOCYTIC ACTIVATION MOLECULE"/>
    <property type="match status" value="1"/>
</dbReference>
<evidence type="ECO:0000259" key="5">
    <source>
        <dbReference type="Pfam" id="PF07686"/>
    </source>
</evidence>
<evidence type="ECO:0000313" key="7">
    <source>
        <dbReference type="RefSeq" id="XP_026120779.1"/>
    </source>
</evidence>
<evidence type="ECO:0000256" key="3">
    <source>
        <dbReference type="ARBA" id="ARBA00023136"/>
    </source>
</evidence>
<dbReference type="AlphaFoldDB" id="A0A6P6PJB4"/>
<feature type="domain" description="Immunoglobulin V-set" evidence="5">
    <location>
        <begin position="50"/>
        <end position="142"/>
    </location>
</feature>
<dbReference type="OrthoDB" id="8741746at2759"/>
<dbReference type="Pfam" id="PF07686">
    <property type="entry name" value="V-set"/>
    <property type="match status" value="1"/>
</dbReference>
<evidence type="ECO:0000256" key="4">
    <source>
        <dbReference type="ARBA" id="ARBA00023180"/>
    </source>
</evidence>
<dbReference type="Gene3D" id="2.60.40.10">
    <property type="entry name" value="Immunoglobulins"/>
    <property type="match status" value="1"/>
</dbReference>
<dbReference type="InterPro" id="IPR013106">
    <property type="entry name" value="Ig_V-set"/>
</dbReference>
<dbReference type="PANTHER" id="PTHR12080:SF48">
    <property type="entry name" value="IMMUNOGLOBULIN SUBTYPE DOMAIN-CONTAINING PROTEIN"/>
    <property type="match status" value="1"/>
</dbReference>
<dbReference type="KEGG" id="caua:113100124"/>
<gene>
    <name evidence="7" type="primary">LOC113100124</name>
</gene>
<evidence type="ECO:0000256" key="2">
    <source>
        <dbReference type="ARBA" id="ARBA00022729"/>
    </source>
</evidence>
<keyword evidence="3" id="KW-0472">Membrane</keyword>
<evidence type="ECO:0000313" key="6">
    <source>
        <dbReference type="Proteomes" id="UP000515129"/>
    </source>
</evidence>
<dbReference type="Proteomes" id="UP000515129">
    <property type="component" value="Unplaced"/>
</dbReference>
<keyword evidence="2" id="KW-0732">Signal</keyword>
<keyword evidence="6" id="KW-1185">Reference proteome</keyword>
<proteinExistence type="predicted"/>
<protein>
    <submittedName>
        <fullName evidence="7">Uncharacterized protein LOC113100124</fullName>
    </submittedName>
</protein>
<reference evidence="7" key="1">
    <citation type="submission" date="2025-08" db="UniProtKB">
        <authorList>
            <consortium name="RefSeq"/>
        </authorList>
    </citation>
    <scope>IDENTIFICATION</scope>
    <source>
        <strain evidence="7">Wakin</strain>
        <tissue evidence="7">Muscle</tissue>
    </source>
</reference>
<dbReference type="InterPro" id="IPR015631">
    <property type="entry name" value="CD2/SLAM_rcpt"/>
</dbReference>
<name>A0A6P6PJB4_CARAU</name>
<dbReference type="InterPro" id="IPR036179">
    <property type="entry name" value="Ig-like_dom_sf"/>
</dbReference>
<dbReference type="InterPro" id="IPR013783">
    <property type="entry name" value="Ig-like_fold"/>
</dbReference>
<keyword evidence="4" id="KW-0325">Glycoprotein</keyword>
<dbReference type="SUPFAM" id="SSF48726">
    <property type="entry name" value="Immunoglobulin"/>
    <property type="match status" value="1"/>
</dbReference>
<comment type="subcellular location">
    <subcellularLocation>
        <location evidence="1">Membrane</location>
    </subcellularLocation>
</comment>